<feature type="signal peptide" evidence="1">
    <location>
        <begin position="1"/>
        <end position="34"/>
    </location>
</feature>
<protein>
    <submittedName>
        <fullName evidence="3">MBL fold metallo-hydrolase</fullName>
    </submittedName>
</protein>
<proteinExistence type="predicted"/>
<dbReference type="InterPro" id="IPR036866">
    <property type="entry name" value="RibonucZ/Hydroxyglut_hydro"/>
</dbReference>
<evidence type="ECO:0000256" key="1">
    <source>
        <dbReference type="SAM" id="SignalP"/>
    </source>
</evidence>
<dbReference type="PANTHER" id="PTHR15032">
    <property type="entry name" value="N-ACYL-PHOSPHATIDYLETHANOLAMINE-HYDROLYZING PHOSPHOLIPASE D"/>
    <property type="match status" value="1"/>
</dbReference>
<dbReference type="SUPFAM" id="SSF56281">
    <property type="entry name" value="Metallo-hydrolase/oxidoreductase"/>
    <property type="match status" value="1"/>
</dbReference>
<keyword evidence="4" id="KW-1185">Reference proteome</keyword>
<dbReference type="Proteomes" id="UP001429984">
    <property type="component" value="Unassembled WGS sequence"/>
</dbReference>
<keyword evidence="1" id="KW-0732">Signal</keyword>
<evidence type="ECO:0000313" key="4">
    <source>
        <dbReference type="Proteomes" id="UP001429984"/>
    </source>
</evidence>
<dbReference type="Pfam" id="PF12706">
    <property type="entry name" value="Lactamase_B_2"/>
    <property type="match status" value="1"/>
</dbReference>
<reference evidence="3 4" key="1">
    <citation type="submission" date="2020-11" db="EMBL/GenBank/DDBJ databases">
        <title>Draft Genome Sequence and Secondary Metabolite Biosynthetic Potential of the Lysobacter niastensis Type strain DSM 18481.</title>
        <authorList>
            <person name="Turrini P."/>
            <person name="Artuso I."/>
            <person name="Tescari M."/>
            <person name="Lugli G.A."/>
            <person name="Frangipani E."/>
            <person name="Ventura M."/>
            <person name="Visca P."/>
        </authorList>
    </citation>
    <scope>NUCLEOTIDE SEQUENCE [LARGE SCALE GENOMIC DNA]</scope>
    <source>
        <strain evidence="3 4">DSM 18481</strain>
    </source>
</reference>
<evidence type="ECO:0000259" key="2">
    <source>
        <dbReference type="Pfam" id="PF12706"/>
    </source>
</evidence>
<dbReference type="Gene3D" id="3.60.15.10">
    <property type="entry name" value="Ribonuclease Z/Hydroxyacylglutathione hydrolase-like"/>
    <property type="match status" value="1"/>
</dbReference>
<sequence length="399" mass="44062">MKRSAGHSFPRLRRACRTALFSGALLVSACLLSAAKTNLPVAGYPASPQAAEGRFRNPAPKPADGVLKTLGIIWNVLLNKPDTTVPKGSVPVDALTRADLDAAPDRSLFRLGHSTMLIKLRGGYFITDPVFAERASPVQWMGPRRFHAPPIALKDLPPLRGVILSHDHYDHLDRATVLQLAKTTDVFLAPLGVGDRLIAWGVDAAKVRQFDWWEGTSIDGVEFTATPSQHFSGRGLFDGNKTLWASWVIVDGADDADAPDHGTLRLFFSGDTGYFDGFKEIGRRFGPFDVTLLETGAYDAQWPYVHMQPEQTVQAHEDLRGRWLLPVHNGTFDLAMHGWQEPFERVLAFGERRGIALTTPRMGERLDLSAPHTATRWWREVDTVTAGALLPERGFEAAQ</sequence>
<comment type="caution">
    <text evidence="3">The sequence shown here is derived from an EMBL/GenBank/DDBJ whole genome shotgun (WGS) entry which is preliminary data.</text>
</comment>
<feature type="domain" description="Metallo-beta-lactamase" evidence="2">
    <location>
        <begin position="125"/>
        <end position="328"/>
    </location>
</feature>
<accession>A0ABS0B489</accession>
<evidence type="ECO:0000313" key="3">
    <source>
        <dbReference type="EMBL" id="MBF6022608.1"/>
    </source>
</evidence>
<organism evidence="3 4">
    <name type="scientific">Lysobacter niastensis</name>
    <dbReference type="NCBI Taxonomy" id="380629"/>
    <lineage>
        <taxon>Bacteria</taxon>
        <taxon>Pseudomonadati</taxon>
        <taxon>Pseudomonadota</taxon>
        <taxon>Gammaproteobacteria</taxon>
        <taxon>Lysobacterales</taxon>
        <taxon>Lysobacteraceae</taxon>
        <taxon>Lysobacter</taxon>
    </lineage>
</organism>
<feature type="chain" id="PRO_5045793873" evidence="1">
    <location>
        <begin position="35"/>
        <end position="399"/>
    </location>
</feature>
<name>A0ABS0B489_9GAMM</name>
<dbReference type="EMBL" id="JADLZT010000001">
    <property type="protein sequence ID" value="MBF6022608.1"/>
    <property type="molecule type" value="Genomic_DNA"/>
</dbReference>
<dbReference type="InterPro" id="IPR001279">
    <property type="entry name" value="Metallo-B-lactamas"/>
</dbReference>
<dbReference type="PROSITE" id="PS51257">
    <property type="entry name" value="PROKAR_LIPOPROTEIN"/>
    <property type="match status" value="1"/>
</dbReference>
<dbReference type="PANTHER" id="PTHR15032:SF4">
    <property type="entry name" value="N-ACYL-PHOSPHATIDYLETHANOLAMINE-HYDROLYZING PHOSPHOLIPASE D"/>
    <property type="match status" value="1"/>
</dbReference>
<gene>
    <name evidence="3" type="ORF">IU514_01065</name>
</gene>